<dbReference type="VEuPathDB" id="TrichDB:TVAGG3_0771070"/>
<dbReference type="InParanoid" id="A2D986"/>
<evidence type="ECO:0000313" key="2">
    <source>
        <dbReference type="Proteomes" id="UP000001542"/>
    </source>
</evidence>
<reference evidence="1" key="2">
    <citation type="journal article" date="2007" name="Science">
        <title>Draft genome sequence of the sexually transmitted pathogen Trichomonas vaginalis.</title>
        <authorList>
            <person name="Carlton J.M."/>
            <person name="Hirt R.P."/>
            <person name="Silva J.C."/>
            <person name="Delcher A.L."/>
            <person name="Schatz M."/>
            <person name="Zhao Q."/>
            <person name="Wortman J.R."/>
            <person name="Bidwell S.L."/>
            <person name="Alsmark U.C.M."/>
            <person name="Besteiro S."/>
            <person name="Sicheritz-Ponten T."/>
            <person name="Noel C.J."/>
            <person name="Dacks J.B."/>
            <person name="Foster P.G."/>
            <person name="Simillion C."/>
            <person name="Van de Peer Y."/>
            <person name="Miranda-Saavedra D."/>
            <person name="Barton G.J."/>
            <person name="Westrop G.D."/>
            <person name="Mueller S."/>
            <person name="Dessi D."/>
            <person name="Fiori P.L."/>
            <person name="Ren Q."/>
            <person name="Paulsen I."/>
            <person name="Zhang H."/>
            <person name="Bastida-Corcuera F.D."/>
            <person name="Simoes-Barbosa A."/>
            <person name="Brown M.T."/>
            <person name="Hayes R.D."/>
            <person name="Mukherjee M."/>
            <person name="Okumura C.Y."/>
            <person name="Schneider R."/>
            <person name="Smith A.J."/>
            <person name="Vanacova S."/>
            <person name="Villalvazo M."/>
            <person name="Haas B.J."/>
            <person name="Pertea M."/>
            <person name="Feldblyum T.V."/>
            <person name="Utterback T.R."/>
            <person name="Shu C.L."/>
            <person name="Osoegawa K."/>
            <person name="de Jong P.J."/>
            <person name="Hrdy I."/>
            <person name="Horvathova L."/>
            <person name="Zubacova Z."/>
            <person name="Dolezal P."/>
            <person name="Malik S.B."/>
            <person name="Logsdon J.M. Jr."/>
            <person name="Henze K."/>
            <person name="Gupta A."/>
            <person name="Wang C.C."/>
            <person name="Dunne R.L."/>
            <person name="Upcroft J.A."/>
            <person name="Upcroft P."/>
            <person name="White O."/>
            <person name="Salzberg S.L."/>
            <person name="Tang P."/>
            <person name="Chiu C.-H."/>
            <person name="Lee Y.-S."/>
            <person name="Embley T.M."/>
            <person name="Coombs G.H."/>
            <person name="Mottram J.C."/>
            <person name="Tachezy J."/>
            <person name="Fraser-Liggett C.M."/>
            <person name="Johnson P.J."/>
        </authorList>
    </citation>
    <scope>NUCLEOTIDE SEQUENCE [LARGE SCALE GENOMIC DNA]</scope>
    <source>
        <strain evidence="1">G3</strain>
    </source>
</reference>
<dbReference type="EMBL" id="DS113180">
    <property type="protein sequence ID" value="EAY23112.1"/>
    <property type="molecule type" value="Genomic_DNA"/>
</dbReference>
<dbReference type="OrthoDB" id="10434673at2759"/>
<gene>
    <name evidence="1" type="ORF">TVAG_183480</name>
</gene>
<dbReference type="RefSeq" id="XP_001584098.1">
    <property type="nucleotide sequence ID" value="XM_001584048.1"/>
</dbReference>
<protein>
    <submittedName>
        <fullName evidence="1">Uncharacterized protein</fullName>
    </submittedName>
</protein>
<keyword evidence="2" id="KW-1185">Reference proteome</keyword>
<dbReference type="AlphaFoldDB" id="A2D986"/>
<accession>A2D986</accession>
<dbReference type="KEGG" id="tva:5468671"/>
<dbReference type="Proteomes" id="UP000001542">
    <property type="component" value="Unassembled WGS sequence"/>
</dbReference>
<evidence type="ECO:0000313" key="1">
    <source>
        <dbReference type="EMBL" id="EAY23112.1"/>
    </source>
</evidence>
<name>A2D986_TRIV3</name>
<organism evidence="1 2">
    <name type="scientific">Trichomonas vaginalis (strain ATCC PRA-98 / G3)</name>
    <dbReference type="NCBI Taxonomy" id="412133"/>
    <lineage>
        <taxon>Eukaryota</taxon>
        <taxon>Metamonada</taxon>
        <taxon>Parabasalia</taxon>
        <taxon>Trichomonadida</taxon>
        <taxon>Trichomonadidae</taxon>
        <taxon>Trichomonas</taxon>
    </lineage>
</organism>
<sequence>MYTHTTYPYQFMYPQAPVFTQSMVQTMTPITPVSLEPPPTLSLNIPKFEYTTDKIPFIPFDRHKNDYNFETPLEAMTFIAKHCMKYHQVFNRNLAKVYSKHVRVLSIQDLSYIQFSAIDKKIFNAIFTKVHRRNN</sequence>
<dbReference type="VEuPathDB" id="TrichDB:TVAG_183480"/>
<reference evidence="1" key="1">
    <citation type="submission" date="2006-10" db="EMBL/GenBank/DDBJ databases">
        <authorList>
            <person name="Amadeo P."/>
            <person name="Zhao Q."/>
            <person name="Wortman J."/>
            <person name="Fraser-Liggett C."/>
            <person name="Carlton J."/>
        </authorList>
    </citation>
    <scope>NUCLEOTIDE SEQUENCE</scope>
    <source>
        <strain evidence="1">G3</strain>
    </source>
</reference>
<proteinExistence type="predicted"/>